<dbReference type="Pfam" id="PF00072">
    <property type="entry name" value="Response_reg"/>
    <property type="match status" value="1"/>
</dbReference>
<evidence type="ECO:0000313" key="9">
    <source>
        <dbReference type="EMBL" id="NNV19176.1"/>
    </source>
</evidence>
<dbReference type="SMART" id="SM00448">
    <property type="entry name" value="REC"/>
    <property type="match status" value="1"/>
</dbReference>
<keyword evidence="5" id="KW-0804">Transcription</keyword>
<dbReference type="GO" id="GO:0032993">
    <property type="term" value="C:protein-DNA complex"/>
    <property type="evidence" value="ECO:0007669"/>
    <property type="project" value="TreeGrafter"/>
</dbReference>
<dbReference type="SUPFAM" id="SSF52172">
    <property type="entry name" value="CheY-like"/>
    <property type="match status" value="1"/>
</dbReference>
<sequence length="306" mass="34290">MDNSPANTTVLLIDDEEALLDVLGTALTDAGYNCLRASAAMAALKLLDRTPEIDVVVSDIRMPGMDGIELLRAIRERYTDRNWLQVIFVTGHATLDNSVEALRLNAVDFLHKPVRRVPFLESVEKAATKAYELRAKAAQWSQGHERLSRLMQEAQQLGAMLETLQPMTSSGSERQSAQGLSHNDEPNALANAPSKERMLELLRIRDIKTRYFSDKLFVDPAWHMLLDLMENHLQDKQVSVSSLYIVSGVSAATASRRLDEMEGVGLVRRWLDPDDGRRQFVALSDHSIELMTSYLCALDQQMQGKP</sequence>
<dbReference type="STRING" id="419475.A8A54_12015"/>
<dbReference type="InterPro" id="IPR001789">
    <property type="entry name" value="Sig_transdc_resp-reg_receiver"/>
</dbReference>
<dbReference type="GO" id="GO:0000156">
    <property type="term" value="F:phosphorelay response regulator activity"/>
    <property type="evidence" value="ECO:0007669"/>
    <property type="project" value="TreeGrafter"/>
</dbReference>
<dbReference type="EMBL" id="NNRM01000053">
    <property type="protein sequence ID" value="OYR20562.1"/>
    <property type="molecule type" value="Genomic_DNA"/>
</dbReference>
<feature type="compositionally biased region" description="Polar residues" evidence="7">
    <location>
        <begin position="166"/>
        <end position="181"/>
    </location>
</feature>
<keyword evidence="11" id="KW-1185">Reference proteome</keyword>
<dbReference type="KEGG" id="ops:A8A54_12015"/>
<evidence type="ECO:0000313" key="11">
    <source>
        <dbReference type="Proteomes" id="UP000216188"/>
    </source>
</evidence>
<keyword evidence="1 6" id="KW-0597">Phosphoprotein</keyword>
<evidence type="ECO:0000313" key="10">
    <source>
        <dbReference type="EMBL" id="OYR20562.1"/>
    </source>
</evidence>
<dbReference type="PANTHER" id="PTHR48111:SF1">
    <property type="entry name" value="TWO-COMPONENT RESPONSE REGULATOR ORR33"/>
    <property type="match status" value="1"/>
</dbReference>
<evidence type="ECO:0000313" key="12">
    <source>
        <dbReference type="Proteomes" id="UP000526233"/>
    </source>
</evidence>
<dbReference type="PROSITE" id="PS50110">
    <property type="entry name" value="RESPONSE_REGULATORY"/>
    <property type="match status" value="1"/>
</dbReference>
<dbReference type="Proteomes" id="UP000216188">
    <property type="component" value="Unassembled WGS sequence"/>
</dbReference>
<evidence type="ECO:0000256" key="1">
    <source>
        <dbReference type="ARBA" id="ARBA00022553"/>
    </source>
</evidence>
<organism evidence="9 12">
    <name type="scientific">Brucella pseudogrignonensis</name>
    <dbReference type="NCBI Taxonomy" id="419475"/>
    <lineage>
        <taxon>Bacteria</taxon>
        <taxon>Pseudomonadati</taxon>
        <taxon>Pseudomonadota</taxon>
        <taxon>Alphaproteobacteria</taxon>
        <taxon>Hyphomicrobiales</taxon>
        <taxon>Brucellaceae</taxon>
        <taxon>Brucella/Ochrobactrum group</taxon>
        <taxon>Brucella</taxon>
    </lineage>
</organism>
<feature type="domain" description="Response regulatory" evidence="8">
    <location>
        <begin position="9"/>
        <end position="127"/>
    </location>
</feature>
<reference evidence="9 12" key="2">
    <citation type="submission" date="2018-11" db="EMBL/GenBank/DDBJ databases">
        <title>Genome sequencing and analysis.</title>
        <authorList>
            <person name="Huang Y.-T."/>
        </authorList>
    </citation>
    <scope>NUCLEOTIDE SEQUENCE [LARGE SCALE GENOMIC DNA]</scope>
    <source>
        <strain evidence="9 12">SHIN</strain>
    </source>
</reference>
<dbReference type="EMBL" id="PKQI01000001">
    <property type="protein sequence ID" value="NNV19176.1"/>
    <property type="molecule type" value="Genomic_DNA"/>
</dbReference>
<dbReference type="Proteomes" id="UP000526233">
    <property type="component" value="Unassembled WGS sequence"/>
</dbReference>
<keyword evidence="3" id="KW-0805">Transcription regulation</keyword>
<dbReference type="GO" id="GO:0003700">
    <property type="term" value="F:DNA-binding transcription factor activity"/>
    <property type="evidence" value="ECO:0007669"/>
    <property type="project" value="InterPro"/>
</dbReference>
<dbReference type="Gene3D" id="3.40.50.2300">
    <property type="match status" value="1"/>
</dbReference>
<evidence type="ECO:0000259" key="8">
    <source>
        <dbReference type="PROSITE" id="PS50110"/>
    </source>
</evidence>
<dbReference type="InterPro" id="IPR036388">
    <property type="entry name" value="WH-like_DNA-bd_sf"/>
</dbReference>
<name>A0A1A9FQ03_9HYPH</name>
<comment type="caution">
    <text evidence="9">The sequence shown here is derived from an EMBL/GenBank/DDBJ whole genome shotgun (WGS) entry which is preliminary data.</text>
</comment>
<dbReference type="SUPFAM" id="SSF46785">
    <property type="entry name" value="Winged helix' DNA-binding domain"/>
    <property type="match status" value="1"/>
</dbReference>
<dbReference type="PROSITE" id="PS01117">
    <property type="entry name" value="HTH_MARR_1"/>
    <property type="match status" value="1"/>
</dbReference>
<dbReference type="GO" id="GO:0005829">
    <property type="term" value="C:cytosol"/>
    <property type="evidence" value="ECO:0007669"/>
    <property type="project" value="TreeGrafter"/>
</dbReference>
<keyword evidence="4" id="KW-0238">DNA-binding</keyword>
<dbReference type="InterPro" id="IPR011006">
    <property type="entry name" value="CheY-like_superfamily"/>
</dbReference>
<dbReference type="InterPro" id="IPR036390">
    <property type="entry name" value="WH_DNA-bd_sf"/>
</dbReference>
<dbReference type="GO" id="GO:0000976">
    <property type="term" value="F:transcription cis-regulatory region binding"/>
    <property type="evidence" value="ECO:0007669"/>
    <property type="project" value="TreeGrafter"/>
</dbReference>
<keyword evidence="2" id="KW-0902">Two-component regulatory system</keyword>
<evidence type="ECO:0000256" key="5">
    <source>
        <dbReference type="ARBA" id="ARBA00023163"/>
    </source>
</evidence>
<gene>
    <name evidence="10" type="ORF">CEV34_5363</name>
    <name evidence="9" type="ORF">EHE22_01875</name>
</gene>
<evidence type="ECO:0000256" key="7">
    <source>
        <dbReference type="SAM" id="MobiDB-lite"/>
    </source>
</evidence>
<dbReference type="InterPro" id="IPR023187">
    <property type="entry name" value="Tscrpt_reg_MarR-type_CS"/>
</dbReference>
<dbReference type="AlphaFoldDB" id="A0A1A9FQ03"/>
<reference evidence="10 11" key="1">
    <citation type="submission" date="2017-07" db="EMBL/GenBank/DDBJ databases">
        <title>Phylogenetic study on the rhizospheric bacterium Ochrobactrum sp. A44.</title>
        <authorList>
            <person name="Krzyzanowska D.M."/>
            <person name="Ossowicki A."/>
            <person name="Rajewska M."/>
            <person name="Maciag T."/>
            <person name="Kaczynski Z."/>
            <person name="Czerwicka M."/>
            <person name="Jafra S."/>
        </authorList>
    </citation>
    <scope>NUCLEOTIDE SEQUENCE [LARGE SCALE GENOMIC DNA]</scope>
    <source>
        <strain evidence="10 11">CCUG 30717</strain>
    </source>
</reference>
<protein>
    <submittedName>
        <fullName evidence="9">Response regulator</fullName>
    </submittedName>
</protein>
<dbReference type="Gene3D" id="1.10.10.10">
    <property type="entry name" value="Winged helix-like DNA-binding domain superfamily/Winged helix DNA-binding domain"/>
    <property type="match status" value="1"/>
</dbReference>
<proteinExistence type="predicted"/>
<dbReference type="RefSeq" id="WP_007878217.1">
    <property type="nucleotide sequence ID" value="NZ_CAXURC020000002.1"/>
</dbReference>
<evidence type="ECO:0000256" key="4">
    <source>
        <dbReference type="ARBA" id="ARBA00023125"/>
    </source>
</evidence>
<feature type="modified residue" description="4-aspartylphosphate" evidence="6">
    <location>
        <position position="59"/>
    </location>
</feature>
<dbReference type="PANTHER" id="PTHR48111">
    <property type="entry name" value="REGULATOR OF RPOS"/>
    <property type="match status" value="1"/>
</dbReference>
<dbReference type="InterPro" id="IPR039420">
    <property type="entry name" value="WalR-like"/>
</dbReference>
<dbReference type="OrthoDB" id="9782896at2"/>
<evidence type="ECO:0000256" key="3">
    <source>
        <dbReference type="ARBA" id="ARBA00023015"/>
    </source>
</evidence>
<evidence type="ECO:0000256" key="2">
    <source>
        <dbReference type="ARBA" id="ARBA00023012"/>
    </source>
</evidence>
<feature type="region of interest" description="Disordered" evidence="7">
    <location>
        <begin position="166"/>
        <end position="192"/>
    </location>
</feature>
<accession>A0A1A9FQ03</accession>
<evidence type="ECO:0000256" key="6">
    <source>
        <dbReference type="PROSITE-ProRule" id="PRU00169"/>
    </source>
</evidence>